<dbReference type="Proteomes" id="UP001501461">
    <property type="component" value="Unassembled WGS sequence"/>
</dbReference>
<evidence type="ECO:0000256" key="4">
    <source>
        <dbReference type="ARBA" id="ARBA00022989"/>
    </source>
</evidence>
<dbReference type="CDD" id="cd06261">
    <property type="entry name" value="TM_PBP2"/>
    <property type="match status" value="1"/>
</dbReference>
<evidence type="ECO:0000259" key="7">
    <source>
        <dbReference type="PROSITE" id="PS50928"/>
    </source>
</evidence>
<reference evidence="8 9" key="1">
    <citation type="journal article" date="2019" name="Int. J. Syst. Evol. Microbiol.">
        <title>The Global Catalogue of Microorganisms (GCM) 10K type strain sequencing project: providing services to taxonomists for standard genome sequencing and annotation.</title>
        <authorList>
            <consortium name="The Broad Institute Genomics Platform"/>
            <consortium name="The Broad Institute Genome Sequencing Center for Infectious Disease"/>
            <person name="Wu L."/>
            <person name="Ma J."/>
        </authorList>
    </citation>
    <scope>NUCLEOTIDE SEQUENCE [LARGE SCALE GENOMIC DNA]</scope>
    <source>
        <strain evidence="8 9">JCM 13595</strain>
    </source>
</reference>
<evidence type="ECO:0000256" key="5">
    <source>
        <dbReference type="ARBA" id="ARBA00023136"/>
    </source>
</evidence>
<accession>A0ABN2UD05</accession>
<dbReference type="PANTHER" id="PTHR30177:SF4">
    <property type="entry name" value="OSMOPROTECTANT IMPORT PERMEASE PROTEIN OSMW"/>
    <property type="match status" value="1"/>
</dbReference>
<keyword evidence="5 6" id="KW-0472">Membrane</keyword>
<keyword evidence="9" id="KW-1185">Reference proteome</keyword>
<dbReference type="EMBL" id="BAAAMN010000013">
    <property type="protein sequence ID" value="GAA2030019.1"/>
    <property type="molecule type" value="Genomic_DNA"/>
</dbReference>
<name>A0ABN2UD05_9MICC</name>
<proteinExistence type="inferred from homology"/>
<keyword evidence="3 6" id="KW-0812">Transmembrane</keyword>
<dbReference type="SUPFAM" id="SSF161098">
    <property type="entry name" value="MetI-like"/>
    <property type="match status" value="1"/>
</dbReference>
<dbReference type="InterPro" id="IPR000515">
    <property type="entry name" value="MetI-like"/>
</dbReference>
<feature type="transmembrane region" description="Helical" evidence="6">
    <location>
        <begin position="179"/>
        <end position="199"/>
    </location>
</feature>
<sequence>MTWVLENLDVILRALGWHIVLSVPAIVAALLCSIPLGWLAHRLPRLSGPIITGSGLLFAIPSLPLLIILPVITGAGLRDGVNVVIALTLYGIALLVRSVADGFNAISSQTRLAATALGYSAVRRFLTVDLPLAAPVILTGLRVVTASTIALCTVGAVLGIPSLGTLFTDGFQRQILAEILVGIVLTLGLAGALDGLLLVTGKLLLPWRKVVA</sequence>
<gene>
    <name evidence="8" type="ORF">GCM10009720_07430</name>
</gene>
<dbReference type="RefSeq" id="WP_343956247.1">
    <property type="nucleotide sequence ID" value="NZ_BAAAMN010000013.1"/>
</dbReference>
<dbReference type="PROSITE" id="PS50928">
    <property type="entry name" value="ABC_TM1"/>
    <property type="match status" value="1"/>
</dbReference>
<dbReference type="Gene3D" id="1.10.3720.10">
    <property type="entry name" value="MetI-like"/>
    <property type="match status" value="1"/>
</dbReference>
<dbReference type="InterPro" id="IPR035906">
    <property type="entry name" value="MetI-like_sf"/>
</dbReference>
<evidence type="ECO:0000256" key="3">
    <source>
        <dbReference type="ARBA" id="ARBA00022692"/>
    </source>
</evidence>
<evidence type="ECO:0000256" key="2">
    <source>
        <dbReference type="ARBA" id="ARBA00022448"/>
    </source>
</evidence>
<evidence type="ECO:0000256" key="6">
    <source>
        <dbReference type="RuleBase" id="RU363032"/>
    </source>
</evidence>
<feature type="transmembrane region" description="Helical" evidence="6">
    <location>
        <begin position="144"/>
        <end position="167"/>
    </location>
</feature>
<comment type="similarity">
    <text evidence="6">Belongs to the binding-protein-dependent transport system permease family.</text>
</comment>
<dbReference type="InterPro" id="IPR051204">
    <property type="entry name" value="ABC_transp_perm/SBD"/>
</dbReference>
<protein>
    <submittedName>
        <fullName evidence="8">ABC transporter permease subunit</fullName>
    </submittedName>
</protein>
<evidence type="ECO:0000313" key="8">
    <source>
        <dbReference type="EMBL" id="GAA2030019.1"/>
    </source>
</evidence>
<comment type="caution">
    <text evidence="8">The sequence shown here is derived from an EMBL/GenBank/DDBJ whole genome shotgun (WGS) entry which is preliminary data.</text>
</comment>
<comment type="subcellular location">
    <subcellularLocation>
        <location evidence="6">Cell membrane</location>
        <topology evidence="6">Multi-pass membrane protein</topology>
    </subcellularLocation>
    <subcellularLocation>
        <location evidence="1">Membrane</location>
        <topology evidence="1">Multi-pass membrane protein</topology>
    </subcellularLocation>
</comment>
<feature type="transmembrane region" description="Helical" evidence="6">
    <location>
        <begin position="15"/>
        <end position="38"/>
    </location>
</feature>
<feature type="domain" description="ABC transmembrane type-1" evidence="7">
    <location>
        <begin position="15"/>
        <end position="198"/>
    </location>
</feature>
<evidence type="ECO:0000313" key="9">
    <source>
        <dbReference type="Proteomes" id="UP001501461"/>
    </source>
</evidence>
<keyword evidence="2 6" id="KW-0813">Transport</keyword>
<feature type="transmembrane region" description="Helical" evidence="6">
    <location>
        <begin position="81"/>
        <end position="100"/>
    </location>
</feature>
<dbReference type="PANTHER" id="PTHR30177">
    <property type="entry name" value="GLYCINE BETAINE/L-PROLINE TRANSPORT SYSTEM PERMEASE PROTEIN PROW"/>
    <property type="match status" value="1"/>
</dbReference>
<keyword evidence="4 6" id="KW-1133">Transmembrane helix</keyword>
<evidence type="ECO:0000256" key="1">
    <source>
        <dbReference type="ARBA" id="ARBA00004141"/>
    </source>
</evidence>
<dbReference type="Pfam" id="PF00528">
    <property type="entry name" value="BPD_transp_1"/>
    <property type="match status" value="1"/>
</dbReference>
<organism evidence="8 9">
    <name type="scientific">Yaniella flava</name>
    <dbReference type="NCBI Taxonomy" id="287930"/>
    <lineage>
        <taxon>Bacteria</taxon>
        <taxon>Bacillati</taxon>
        <taxon>Actinomycetota</taxon>
        <taxon>Actinomycetes</taxon>
        <taxon>Micrococcales</taxon>
        <taxon>Micrococcaceae</taxon>
        <taxon>Yaniella</taxon>
    </lineage>
</organism>
<feature type="transmembrane region" description="Helical" evidence="6">
    <location>
        <begin position="50"/>
        <end position="75"/>
    </location>
</feature>